<feature type="transmembrane region" description="Helical" evidence="7">
    <location>
        <begin position="542"/>
        <end position="569"/>
    </location>
</feature>
<feature type="transmembrane region" description="Helical" evidence="7">
    <location>
        <begin position="628"/>
        <end position="648"/>
    </location>
</feature>
<dbReference type="Proteomes" id="UP000030671">
    <property type="component" value="Unassembled WGS sequence"/>
</dbReference>
<keyword evidence="5 7" id="KW-0472">Membrane</keyword>
<gene>
    <name evidence="8" type="ORF">HETIRDRAFT_37451</name>
</gene>
<evidence type="ECO:0000256" key="1">
    <source>
        <dbReference type="ARBA" id="ARBA00004141"/>
    </source>
</evidence>
<dbReference type="KEGG" id="hir:HETIRDRAFT_37451"/>
<feature type="transmembrane region" description="Helical" evidence="7">
    <location>
        <begin position="182"/>
        <end position="202"/>
    </location>
</feature>
<dbReference type="InterPro" id="IPR036259">
    <property type="entry name" value="MFS_trans_sf"/>
</dbReference>
<comment type="subcellular location">
    <subcellularLocation>
        <location evidence="1">Membrane</location>
        <topology evidence="1">Multi-pass membrane protein</topology>
    </subcellularLocation>
</comment>
<organism evidence="8 9">
    <name type="scientific">Heterobasidion irregulare (strain TC 32-1)</name>
    <dbReference type="NCBI Taxonomy" id="747525"/>
    <lineage>
        <taxon>Eukaryota</taxon>
        <taxon>Fungi</taxon>
        <taxon>Dikarya</taxon>
        <taxon>Basidiomycota</taxon>
        <taxon>Agaricomycotina</taxon>
        <taxon>Agaricomycetes</taxon>
        <taxon>Russulales</taxon>
        <taxon>Bondarzewiaceae</taxon>
        <taxon>Heterobasidion</taxon>
        <taxon>Heterobasidion annosum species complex</taxon>
    </lineage>
</organism>
<dbReference type="Gene3D" id="1.20.1250.20">
    <property type="entry name" value="MFS general substrate transporter like domains"/>
    <property type="match status" value="1"/>
</dbReference>
<dbReference type="EMBL" id="KI925463">
    <property type="protein sequence ID" value="ETW77031.1"/>
    <property type="molecule type" value="Genomic_DNA"/>
</dbReference>
<keyword evidence="4 7" id="KW-1133">Transmembrane helix</keyword>
<dbReference type="AlphaFoldDB" id="W4JVX9"/>
<feature type="compositionally biased region" description="Basic and acidic residues" evidence="6">
    <location>
        <begin position="471"/>
        <end position="492"/>
    </location>
</feature>
<dbReference type="RefSeq" id="XP_009550480.1">
    <property type="nucleotide sequence ID" value="XM_009552185.1"/>
</dbReference>
<keyword evidence="2" id="KW-0813">Transport</keyword>
<reference evidence="8 9" key="1">
    <citation type="journal article" date="2012" name="New Phytol.">
        <title>Insight into trade-off between wood decay and parasitism from the genome of a fungal forest pathogen.</title>
        <authorList>
            <person name="Olson A."/>
            <person name="Aerts A."/>
            <person name="Asiegbu F."/>
            <person name="Belbahri L."/>
            <person name="Bouzid O."/>
            <person name="Broberg A."/>
            <person name="Canback B."/>
            <person name="Coutinho P.M."/>
            <person name="Cullen D."/>
            <person name="Dalman K."/>
            <person name="Deflorio G."/>
            <person name="van Diepen L.T."/>
            <person name="Dunand C."/>
            <person name="Duplessis S."/>
            <person name="Durling M."/>
            <person name="Gonthier P."/>
            <person name="Grimwood J."/>
            <person name="Fossdal C.G."/>
            <person name="Hansson D."/>
            <person name="Henrissat B."/>
            <person name="Hietala A."/>
            <person name="Himmelstrand K."/>
            <person name="Hoffmeister D."/>
            <person name="Hogberg N."/>
            <person name="James T.Y."/>
            <person name="Karlsson M."/>
            <person name="Kohler A."/>
            <person name="Kues U."/>
            <person name="Lee Y.H."/>
            <person name="Lin Y.C."/>
            <person name="Lind M."/>
            <person name="Lindquist E."/>
            <person name="Lombard V."/>
            <person name="Lucas S."/>
            <person name="Lunden K."/>
            <person name="Morin E."/>
            <person name="Murat C."/>
            <person name="Park J."/>
            <person name="Raffaello T."/>
            <person name="Rouze P."/>
            <person name="Salamov A."/>
            <person name="Schmutz J."/>
            <person name="Solheim H."/>
            <person name="Stahlberg J."/>
            <person name="Velez H."/>
            <person name="de Vries R.P."/>
            <person name="Wiebenga A."/>
            <person name="Woodward S."/>
            <person name="Yakovlev I."/>
            <person name="Garbelotto M."/>
            <person name="Martin F."/>
            <person name="Grigoriev I.V."/>
            <person name="Stenlid J."/>
        </authorList>
    </citation>
    <scope>NUCLEOTIDE SEQUENCE [LARGE SCALE GENOMIC DNA]</scope>
    <source>
        <strain evidence="8 9">TC 32-1</strain>
    </source>
</reference>
<evidence type="ECO:0000256" key="6">
    <source>
        <dbReference type="SAM" id="MobiDB-lite"/>
    </source>
</evidence>
<evidence type="ECO:0000256" key="3">
    <source>
        <dbReference type="ARBA" id="ARBA00022692"/>
    </source>
</evidence>
<dbReference type="GO" id="GO:0005886">
    <property type="term" value="C:plasma membrane"/>
    <property type="evidence" value="ECO:0007669"/>
    <property type="project" value="TreeGrafter"/>
</dbReference>
<dbReference type="Pfam" id="PF13347">
    <property type="entry name" value="MFS_2"/>
    <property type="match status" value="1"/>
</dbReference>
<name>W4JVX9_HETIT</name>
<feature type="transmembrane region" description="Helical" evidence="7">
    <location>
        <begin position="396"/>
        <end position="415"/>
    </location>
</feature>
<dbReference type="GeneID" id="20671858"/>
<proteinExistence type="predicted"/>
<feature type="transmembrane region" description="Helical" evidence="7">
    <location>
        <begin position="214"/>
        <end position="232"/>
    </location>
</feature>
<dbReference type="eggNOG" id="KOG0637">
    <property type="taxonomic scope" value="Eukaryota"/>
</dbReference>
<feature type="transmembrane region" description="Helical" evidence="7">
    <location>
        <begin position="272"/>
        <end position="294"/>
    </location>
</feature>
<evidence type="ECO:0000256" key="2">
    <source>
        <dbReference type="ARBA" id="ARBA00022448"/>
    </source>
</evidence>
<feature type="transmembrane region" description="Helical" evidence="7">
    <location>
        <begin position="369"/>
        <end position="390"/>
    </location>
</feature>
<evidence type="ECO:0000256" key="7">
    <source>
        <dbReference type="SAM" id="Phobius"/>
    </source>
</evidence>
<dbReference type="HOGENOM" id="CLU_018303_0_0_1"/>
<evidence type="ECO:0000256" key="5">
    <source>
        <dbReference type="ARBA" id="ARBA00023136"/>
    </source>
</evidence>
<feature type="transmembrane region" description="Helical" evidence="7">
    <location>
        <begin position="103"/>
        <end position="122"/>
    </location>
</feature>
<feature type="region of interest" description="Disordered" evidence="6">
    <location>
        <begin position="450"/>
        <end position="499"/>
    </location>
</feature>
<evidence type="ECO:0000313" key="9">
    <source>
        <dbReference type="Proteomes" id="UP000030671"/>
    </source>
</evidence>
<feature type="transmembrane region" description="Helical" evidence="7">
    <location>
        <begin position="142"/>
        <end position="162"/>
    </location>
</feature>
<protein>
    <submittedName>
        <fullName evidence="8">Glycoside-pentoside-Hexuronide sucrose symporter</fullName>
    </submittedName>
</protein>
<accession>W4JVX9</accession>
<keyword evidence="3 7" id="KW-0812">Transmembrane</keyword>
<feature type="compositionally biased region" description="Basic and acidic residues" evidence="6">
    <location>
        <begin position="453"/>
        <end position="463"/>
    </location>
</feature>
<dbReference type="PANTHER" id="PTHR19432:SF91">
    <property type="entry name" value="GENERAL ALPHA-GLUCOSIDE PERMEASE"/>
    <property type="match status" value="1"/>
</dbReference>
<feature type="transmembrane region" description="Helical" evidence="7">
    <location>
        <begin position="323"/>
        <end position="342"/>
    </location>
</feature>
<dbReference type="OrthoDB" id="28755at2759"/>
<dbReference type="PANTHER" id="PTHR19432">
    <property type="entry name" value="SUGAR TRANSPORTER"/>
    <property type="match status" value="1"/>
</dbReference>
<feature type="transmembrane region" description="Helical" evidence="7">
    <location>
        <begin position="70"/>
        <end position="91"/>
    </location>
</feature>
<dbReference type="InParanoid" id="W4JVX9"/>
<evidence type="ECO:0000313" key="8">
    <source>
        <dbReference type="EMBL" id="ETW77031.1"/>
    </source>
</evidence>
<dbReference type="GO" id="GO:0008506">
    <property type="term" value="F:sucrose:proton symporter activity"/>
    <property type="evidence" value="ECO:0007669"/>
    <property type="project" value="TreeGrafter"/>
</dbReference>
<keyword evidence="9" id="KW-1185">Reference proteome</keyword>
<dbReference type="SUPFAM" id="SSF103473">
    <property type="entry name" value="MFS general substrate transporter"/>
    <property type="match status" value="1"/>
</dbReference>
<sequence length="654" mass="70213">MTGFAALPVSEEDTSDTSQWAGVAKILGPRWAQLPALTVGLLGVQVMWSVEMSYATPYLISLGMSKSLTAIVFLAGPISGLVVQPLIGVLADNSKSRFGRRRPYMLAGVAVCASALVLLGFTRQFAGVFTSLGSSANDSLTVFLAVWAIYCIDFSINAVQAVDRALLVDTVPPAEQASGNAWAARMLGIGGVVGFFLGNVDMPASFPIFGKTELQVLSVFSSFLLIATHLLTASSVKERILLTSGQPKKSFRKEITDLWINARTLPYVIRQICLIQFFSWIAWFPILFYTTTYIGDLYRRSLPPSTILDDKVDAEATRLGARAQLFSSLLALATNFLAPLVVSEARRRKPRSGWLDAGEHAKRWWEGKIHLATLWALSHIIFAFCMMGTFLTDSVAGATVLMTLTGFPWAIAQWAPFSLLAEAILTTPTSSTDPDIDDAQSILLADTRTGTARARENGGEREQFLVGSDDGDGHSDVDRERTPSIEGEDRPWSEAAARPQESMMGNFGARRSWVDVTSIDGPGENGVAAGAREPGLSAKAGIILGIHNVFVVVPQFLVTGLSSLIFALLEPEKSVLHAGHPSPVGPSPATNGTGADVGAVVRGLLERQVADGTREGAPALDGPNSVAIIFRLGGLSSAIAFVICWRLATEMRRR</sequence>
<evidence type="ECO:0000256" key="4">
    <source>
        <dbReference type="ARBA" id="ARBA00022989"/>
    </source>
</evidence>